<evidence type="ECO:0000256" key="9">
    <source>
        <dbReference type="ARBA" id="ARBA00048679"/>
    </source>
</evidence>
<evidence type="ECO:0000256" key="8">
    <source>
        <dbReference type="ARBA" id="ARBA00047899"/>
    </source>
</evidence>
<evidence type="ECO:0000256" key="1">
    <source>
        <dbReference type="ARBA" id="ARBA00008874"/>
    </source>
</evidence>
<dbReference type="FunFam" id="1.10.510.10:FF:000499">
    <property type="entry name" value="Serine/threonine-protein kinase KIC1"/>
    <property type="match status" value="1"/>
</dbReference>
<evidence type="ECO:0000256" key="5">
    <source>
        <dbReference type="ARBA" id="ARBA00022741"/>
    </source>
</evidence>
<dbReference type="EC" id="2.7.11.1" evidence="2"/>
<dbReference type="PANTHER" id="PTHR48012:SF10">
    <property type="entry name" value="FI20177P1"/>
    <property type="match status" value="1"/>
</dbReference>
<feature type="domain" description="Protein kinase" evidence="11">
    <location>
        <begin position="6"/>
        <end position="260"/>
    </location>
</feature>
<gene>
    <name evidence="12" type="primary">SPS1</name>
    <name evidence="12" type="ORF">KQ657_001814</name>
</gene>
<keyword evidence="5 10" id="KW-0547">Nucleotide-binding</keyword>
<comment type="catalytic activity">
    <reaction evidence="8">
        <text>L-threonyl-[protein] + ATP = O-phospho-L-threonyl-[protein] + ADP + H(+)</text>
        <dbReference type="Rhea" id="RHEA:46608"/>
        <dbReference type="Rhea" id="RHEA-COMP:11060"/>
        <dbReference type="Rhea" id="RHEA-COMP:11605"/>
        <dbReference type="ChEBI" id="CHEBI:15378"/>
        <dbReference type="ChEBI" id="CHEBI:30013"/>
        <dbReference type="ChEBI" id="CHEBI:30616"/>
        <dbReference type="ChEBI" id="CHEBI:61977"/>
        <dbReference type="ChEBI" id="CHEBI:456216"/>
        <dbReference type="EC" id="2.7.11.1"/>
    </reaction>
</comment>
<comment type="caution">
    <text evidence="12">The sequence shown here is derived from an EMBL/GenBank/DDBJ whole genome shotgun (WGS) entry which is preliminary data.</text>
</comment>
<evidence type="ECO:0000256" key="7">
    <source>
        <dbReference type="ARBA" id="ARBA00022840"/>
    </source>
</evidence>
<evidence type="ECO:0000256" key="10">
    <source>
        <dbReference type="PROSITE-ProRule" id="PRU10141"/>
    </source>
</evidence>
<keyword evidence="6" id="KW-0418">Kinase</keyword>
<dbReference type="AlphaFoldDB" id="A0A9P8AGJ1"/>
<comment type="catalytic activity">
    <reaction evidence="9">
        <text>L-seryl-[protein] + ATP = O-phospho-L-seryl-[protein] + ADP + H(+)</text>
        <dbReference type="Rhea" id="RHEA:17989"/>
        <dbReference type="Rhea" id="RHEA-COMP:9863"/>
        <dbReference type="Rhea" id="RHEA-COMP:11604"/>
        <dbReference type="ChEBI" id="CHEBI:15378"/>
        <dbReference type="ChEBI" id="CHEBI:29999"/>
        <dbReference type="ChEBI" id="CHEBI:30616"/>
        <dbReference type="ChEBI" id="CHEBI:83421"/>
        <dbReference type="ChEBI" id="CHEBI:456216"/>
        <dbReference type="EC" id="2.7.11.1"/>
    </reaction>
</comment>
<dbReference type="GO" id="GO:0004674">
    <property type="term" value="F:protein serine/threonine kinase activity"/>
    <property type="evidence" value="ECO:0007669"/>
    <property type="project" value="UniProtKB-KW"/>
</dbReference>
<dbReference type="RefSeq" id="XP_043047965.1">
    <property type="nucleotide sequence ID" value="XM_043192597.1"/>
</dbReference>
<sequence length="464" mass="52892">MSEVKYKFGECIGKGNFGDVFKATDKTTKKVYAIKVINLDCSEDMGSLIQEIRFLSLFRSPFITRYCEAFIDDIQMYVVMEYCGRGSCSDLLRVVKRMSETLAAFVIRETLKGLHYLHTQQKVHRDIKAANILVTDNAEVKVGDFGVSGEITDTHIKRKTFVGTPFWMAPEIIARKKYGGYDERVDIWSTGITTIELVRGVPPLLDQDPMKMVFQIPKCEPPILKGDKYSRYIKLFVKDCLKMEPKDRPTAQSLLRHPFIMNALFVEFAKLVESVKRHQTRNPKTPKVPRYKIPLDWVNEDDLIHHQKHDNPNWDDKRIEWDFETLKSLRQGPIGKQDYIDVKSSIGNGSNMQIDTVGVTLVALNSLRGAMAKAAAVNNNINSHNDKTSLVEPKSPRLCTGEVLYFCLQRVYLRAKSKETKRTVLELINVLLQYEDSNPGLSAAIVEEILKFGKQNGSSLEDTR</sequence>
<keyword evidence="7 10" id="KW-0067">ATP-binding</keyword>
<keyword evidence="3" id="KW-0723">Serine/threonine-protein kinase</keyword>
<dbReference type="InterPro" id="IPR000719">
    <property type="entry name" value="Prot_kinase_dom"/>
</dbReference>
<dbReference type="Pfam" id="PF00069">
    <property type="entry name" value="Pkinase"/>
    <property type="match status" value="1"/>
</dbReference>
<dbReference type="InterPro" id="IPR050629">
    <property type="entry name" value="STE20/SPS1-PAK"/>
</dbReference>
<accession>A0A9P8AGJ1</accession>
<dbReference type="OrthoDB" id="248923at2759"/>
<proteinExistence type="inferred from homology"/>
<evidence type="ECO:0000313" key="12">
    <source>
        <dbReference type="EMBL" id="KAG7192415.1"/>
    </source>
</evidence>
<dbReference type="PROSITE" id="PS00107">
    <property type="entry name" value="PROTEIN_KINASE_ATP"/>
    <property type="match status" value="1"/>
</dbReference>
<dbReference type="GeneID" id="66115188"/>
<dbReference type="GO" id="GO:0030447">
    <property type="term" value="P:filamentous growth"/>
    <property type="evidence" value="ECO:0007669"/>
    <property type="project" value="UniProtKB-ARBA"/>
</dbReference>
<dbReference type="SUPFAM" id="SSF56112">
    <property type="entry name" value="Protein kinase-like (PK-like)"/>
    <property type="match status" value="1"/>
</dbReference>
<evidence type="ECO:0000256" key="4">
    <source>
        <dbReference type="ARBA" id="ARBA00022679"/>
    </source>
</evidence>
<keyword evidence="4" id="KW-0808">Transferase</keyword>
<dbReference type="GO" id="GO:0005737">
    <property type="term" value="C:cytoplasm"/>
    <property type="evidence" value="ECO:0007669"/>
    <property type="project" value="TreeGrafter"/>
</dbReference>
<keyword evidence="13" id="KW-1185">Reference proteome</keyword>
<organism evidence="12 13">
    <name type="scientific">Scheffersomyces spartinae</name>
    <dbReference type="NCBI Taxonomy" id="45513"/>
    <lineage>
        <taxon>Eukaryota</taxon>
        <taxon>Fungi</taxon>
        <taxon>Dikarya</taxon>
        <taxon>Ascomycota</taxon>
        <taxon>Saccharomycotina</taxon>
        <taxon>Pichiomycetes</taxon>
        <taxon>Debaryomycetaceae</taxon>
        <taxon>Scheffersomyces</taxon>
    </lineage>
</organism>
<dbReference type="GO" id="GO:0005524">
    <property type="term" value="F:ATP binding"/>
    <property type="evidence" value="ECO:0007669"/>
    <property type="project" value="UniProtKB-UniRule"/>
</dbReference>
<dbReference type="Gene3D" id="1.10.510.10">
    <property type="entry name" value="Transferase(Phosphotransferase) domain 1"/>
    <property type="match status" value="1"/>
</dbReference>
<evidence type="ECO:0000256" key="2">
    <source>
        <dbReference type="ARBA" id="ARBA00012513"/>
    </source>
</evidence>
<reference evidence="12" key="1">
    <citation type="submission" date="2021-03" db="EMBL/GenBank/DDBJ databases">
        <authorList>
            <person name="Palmer J.M."/>
        </authorList>
    </citation>
    <scope>NUCLEOTIDE SEQUENCE</scope>
    <source>
        <strain evidence="12">ARV_011</strain>
    </source>
</reference>
<dbReference type="Proteomes" id="UP000790833">
    <property type="component" value="Unassembled WGS sequence"/>
</dbReference>
<dbReference type="InterPro" id="IPR011009">
    <property type="entry name" value="Kinase-like_dom_sf"/>
</dbReference>
<name>A0A9P8AGJ1_9ASCO</name>
<evidence type="ECO:0000256" key="6">
    <source>
        <dbReference type="ARBA" id="ARBA00022777"/>
    </source>
</evidence>
<comment type="similarity">
    <text evidence="1">Belongs to the protein kinase superfamily. STE Ser/Thr protein kinase family. STE20 subfamily.</text>
</comment>
<protein>
    <recommendedName>
        <fullName evidence="2">non-specific serine/threonine protein kinase</fullName>
        <ecNumber evidence="2">2.7.11.1</ecNumber>
    </recommendedName>
</protein>
<dbReference type="SMART" id="SM00220">
    <property type="entry name" value="S_TKc"/>
    <property type="match status" value="1"/>
</dbReference>
<evidence type="ECO:0000256" key="3">
    <source>
        <dbReference type="ARBA" id="ARBA00022527"/>
    </source>
</evidence>
<dbReference type="InterPro" id="IPR017441">
    <property type="entry name" value="Protein_kinase_ATP_BS"/>
</dbReference>
<feature type="binding site" evidence="10">
    <location>
        <position position="35"/>
    </location>
    <ligand>
        <name>ATP</name>
        <dbReference type="ChEBI" id="CHEBI:30616"/>
    </ligand>
</feature>
<evidence type="ECO:0000259" key="11">
    <source>
        <dbReference type="SMART" id="SM00220"/>
    </source>
</evidence>
<dbReference type="EMBL" id="JAHMUF010000018">
    <property type="protein sequence ID" value="KAG7192415.1"/>
    <property type="molecule type" value="Genomic_DNA"/>
</dbReference>
<evidence type="ECO:0000313" key="13">
    <source>
        <dbReference type="Proteomes" id="UP000790833"/>
    </source>
</evidence>
<dbReference type="PANTHER" id="PTHR48012">
    <property type="entry name" value="STERILE20-LIKE KINASE, ISOFORM B-RELATED"/>
    <property type="match status" value="1"/>
</dbReference>